<evidence type="ECO:0008006" key="4">
    <source>
        <dbReference type="Google" id="ProtNLM"/>
    </source>
</evidence>
<dbReference type="Pfam" id="PF12650">
    <property type="entry name" value="DUF3784"/>
    <property type="match status" value="1"/>
</dbReference>
<evidence type="ECO:0000313" key="2">
    <source>
        <dbReference type="EMBL" id="OOM58811.1"/>
    </source>
</evidence>
<dbReference type="Proteomes" id="UP000190973">
    <property type="component" value="Unassembled WGS sequence"/>
</dbReference>
<gene>
    <name evidence="2" type="ORF">CLBCK_38080</name>
</gene>
<dbReference type="AlphaFoldDB" id="A0A1S8S044"/>
<name>A0A1S8S044_CLOBE</name>
<protein>
    <recommendedName>
        <fullName evidence="4">DUF3784 domain-containing protein</fullName>
    </recommendedName>
</protein>
<feature type="transmembrane region" description="Helical" evidence="1">
    <location>
        <begin position="50"/>
        <end position="69"/>
    </location>
</feature>
<keyword evidence="1" id="KW-1133">Transmembrane helix</keyword>
<keyword evidence="1" id="KW-0812">Transmembrane</keyword>
<evidence type="ECO:0000256" key="1">
    <source>
        <dbReference type="SAM" id="Phobius"/>
    </source>
</evidence>
<dbReference type="RefSeq" id="WP_077840147.1">
    <property type="nucleotide sequence ID" value="NZ_JABTAE010000001.1"/>
</dbReference>
<dbReference type="EMBL" id="LZZI01000089">
    <property type="protein sequence ID" value="OOM58811.1"/>
    <property type="molecule type" value="Genomic_DNA"/>
</dbReference>
<comment type="caution">
    <text evidence="2">The sequence shown here is derived from an EMBL/GenBank/DDBJ whole genome shotgun (WGS) entry which is preliminary data.</text>
</comment>
<feature type="transmembrane region" description="Helical" evidence="1">
    <location>
        <begin position="6"/>
        <end position="22"/>
    </location>
</feature>
<feature type="transmembrane region" description="Helical" evidence="1">
    <location>
        <begin position="75"/>
        <end position="92"/>
    </location>
</feature>
<proteinExistence type="predicted"/>
<dbReference type="InterPro" id="IPR017259">
    <property type="entry name" value="UCP037672"/>
</dbReference>
<accession>A0A1S8S044</accession>
<organism evidence="2 3">
    <name type="scientific">Clostridium beijerinckii</name>
    <name type="common">Clostridium MP</name>
    <dbReference type="NCBI Taxonomy" id="1520"/>
    <lineage>
        <taxon>Bacteria</taxon>
        <taxon>Bacillati</taxon>
        <taxon>Bacillota</taxon>
        <taxon>Clostridia</taxon>
        <taxon>Eubacteriales</taxon>
        <taxon>Clostridiaceae</taxon>
        <taxon>Clostridium</taxon>
    </lineage>
</organism>
<sequence>MINLILMIPLGLISTFLGWRIWKKEQITLIHDYHYARVAESDKKPYTEEVGKGCIIIGIGIILTGIINLIGNTKYGWICFVIFAVLGFRMMFRAQKKYNGGLF</sequence>
<evidence type="ECO:0000313" key="3">
    <source>
        <dbReference type="Proteomes" id="UP000190973"/>
    </source>
</evidence>
<reference evidence="2 3" key="1">
    <citation type="submission" date="2016-05" db="EMBL/GenBank/DDBJ databases">
        <title>Microbial solvent formation.</title>
        <authorList>
            <person name="Poehlein A."/>
            <person name="Montoya Solano J.D."/>
            <person name="Flitsch S."/>
            <person name="Krabben P."/>
            <person name="Duerre P."/>
            <person name="Daniel R."/>
        </authorList>
    </citation>
    <scope>NUCLEOTIDE SEQUENCE [LARGE SCALE GENOMIC DNA]</scope>
    <source>
        <strain evidence="2 3">DSM 53</strain>
    </source>
</reference>
<keyword evidence="1" id="KW-0472">Membrane</keyword>